<reference evidence="5" key="1">
    <citation type="submission" date="2017-04" db="EMBL/GenBank/DDBJ databases">
        <authorList>
            <person name="Song Y."/>
            <person name="Cho B.-K."/>
        </authorList>
    </citation>
    <scope>NUCLEOTIDE SEQUENCE [LARGE SCALE GENOMIC DNA]</scope>
    <source>
        <strain evidence="5">SL1</strain>
    </source>
</reference>
<dbReference type="PANTHER" id="PTHR43800">
    <property type="entry name" value="PEPTIDYL-LYSINE N-ACETYLTRANSFERASE YJAB"/>
    <property type="match status" value="1"/>
</dbReference>
<dbReference type="GO" id="GO:0016747">
    <property type="term" value="F:acyltransferase activity, transferring groups other than amino-acyl groups"/>
    <property type="evidence" value="ECO:0007669"/>
    <property type="project" value="InterPro"/>
</dbReference>
<dbReference type="CDD" id="cd04301">
    <property type="entry name" value="NAT_SF"/>
    <property type="match status" value="1"/>
</dbReference>
<dbReference type="Pfam" id="PF13508">
    <property type="entry name" value="Acetyltransf_7"/>
    <property type="match status" value="1"/>
</dbReference>
<dbReference type="Gene3D" id="3.40.630.30">
    <property type="match status" value="1"/>
</dbReference>
<dbReference type="OrthoDB" id="88131at2"/>
<evidence type="ECO:0000256" key="2">
    <source>
        <dbReference type="ARBA" id="ARBA00023315"/>
    </source>
</evidence>
<dbReference type="KEGG" id="cdrk:B9W14_03445"/>
<dbReference type="InterPro" id="IPR016181">
    <property type="entry name" value="Acyl_CoA_acyltransferase"/>
</dbReference>
<keyword evidence="1 4" id="KW-0808">Transferase</keyword>
<accession>A0A2U8DMZ4</accession>
<gene>
    <name evidence="4" type="ORF">B9W14_03445</name>
</gene>
<dbReference type="AlphaFoldDB" id="A0A2U8DMZ4"/>
<dbReference type="SUPFAM" id="SSF55729">
    <property type="entry name" value="Acyl-CoA N-acyltransferases (Nat)"/>
    <property type="match status" value="1"/>
</dbReference>
<dbReference type="RefSeq" id="WP_032076780.1">
    <property type="nucleotide sequence ID" value="NZ_CP020953.1"/>
</dbReference>
<evidence type="ECO:0000256" key="1">
    <source>
        <dbReference type="ARBA" id="ARBA00022679"/>
    </source>
</evidence>
<dbReference type="InterPro" id="IPR000182">
    <property type="entry name" value="GNAT_dom"/>
</dbReference>
<dbReference type="Proteomes" id="UP000244910">
    <property type="component" value="Chromosome"/>
</dbReference>
<evidence type="ECO:0000313" key="4">
    <source>
        <dbReference type="EMBL" id="AWI03574.1"/>
    </source>
</evidence>
<dbReference type="PANTHER" id="PTHR43800:SF1">
    <property type="entry name" value="PEPTIDYL-LYSINE N-ACETYLTRANSFERASE YJAB"/>
    <property type="match status" value="1"/>
</dbReference>
<keyword evidence="2" id="KW-0012">Acyltransferase</keyword>
<evidence type="ECO:0000259" key="3">
    <source>
        <dbReference type="PROSITE" id="PS51186"/>
    </source>
</evidence>
<dbReference type="EMBL" id="CP020953">
    <property type="protein sequence ID" value="AWI03574.1"/>
    <property type="molecule type" value="Genomic_DNA"/>
</dbReference>
<protein>
    <submittedName>
        <fullName evidence="4">GNAT family N-acetyltransferase</fullName>
    </submittedName>
</protein>
<proteinExistence type="predicted"/>
<sequence>MLDIEILNNIDKEDMDNILDVWESSVRATHTFLNEEDIISIKPQVKEGAYYVSKFVCVRDDEGIIQAFMGVYDGKIEMLFVRDEFRGKGIGKRLVEYAINSLNIKYVDVNEQNIQGVGFYKHMGFNIFKRSELDEQGNPFPIFHMKLSKYI</sequence>
<organism evidence="4 5">
    <name type="scientific">Clostridium drakei</name>
    <dbReference type="NCBI Taxonomy" id="332101"/>
    <lineage>
        <taxon>Bacteria</taxon>
        <taxon>Bacillati</taxon>
        <taxon>Bacillota</taxon>
        <taxon>Clostridia</taxon>
        <taxon>Eubacteriales</taxon>
        <taxon>Clostridiaceae</taxon>
        <taxon>Clostridium</taxon>
    </lineage>
</organism>
<keyword evidence="5" id="KW-1185">Reference proteome</keyword>
<dbReference type="PROSITE" id="PS51186">
    <property type="entry name" value="GNAT"/>
    <property type="match status" value="1"/>
</dbReference>
<name>A0A2U8DMZ4_9CLOT</name>
<evidence type="ECO:0000313" key="5">
    <source>
        <dbReference type="Proteomes" id="UP000244910"/>
    </source>
</evidence>
<feature type="domain" description="N-acetyltransferase" evidence="3">
    <location>
        <begin position="5"/>
        <end position="151"/>
    </location>
</feature>